<dbReference type="InterPro" id="IPR017932">
    <property type="entry name" value="GATase_2_dom"/>
</dbReference>
<dbReference type="EMBL" id="BAABFC010000022">
    <property type="protein sequence ID" value="GAA4502799.1"/>
    <property type="molecule type" value="Genomic_DNA"/>
</dbReference>
<sequence length="508" mass="56330">MCGIVGIVGTTPVNQALYDALTVLQHRGQDAAGIVTIEDGTFKQRKANGLVKDVFETRHMQRLKGNIGIGHVRYPTAGSSSAAEAQPFYVNSPFGIALAHNGNLTNAKDLRDQQFKVARRHINTTSDSEVLLNVFAHELDLLLHDQPRLQPSDIFTAIQQVHKQIRGAYAVVSVIIGHGLVAFRDPNGIRPLVIGRRLSEEGGIEYMVASESVALDVLGFDLMRDVEPGEAVYITESGQLFTQQCAQDAKLCPCIFEYVYFARPDSFINQVSVYAARVHMGQKLGEKIKRQWEDLDIDVVIPIPETSCDIALEIAQRLGLPYRQGFVKNRYIGRTFIMPGQKQRKKSVRNKLNAISSEFKGKKVLLVDDSIVRGTTSGQIIDMAREAGAAKVYFASAAPEIRFPNVYGIDMPTANELIAHGRDVEEICKLIGADGLIFQDLKDLEEAVREGNPAISQFETSVFNGQYVTQDVDQNYLDFLNNLRSDDAKAVREWNEGVADLELYNGEN</sequence>
<feature type="active site" description="Nucleophile" evidence="7">
    <location>
        <position position="2"/>
    </location>
</feature>
<organism evidence="10 11">
    <name type="scientific">Pseudaeromonas paramecii</name>
    <dbReference type="NCBI Taxonomy" id="2138166"/>
    <lineage>
        <taxon>Bacteria</taxon>
        <taxon>Pseudomonadati</taxon>
        <taxon>Pseudomonadota</taxon>
        <taxon>Gammaproteobacteria</taxon>
        <taxon>Aeromonadales</taxon>
        <taxon>Aeromonadaceae</taxon>
        <taxon>Pseudaeromonas</taxon>
    </lineage>
</organism>
<dbReference type="InterPro" id="IPR005854">
    <property type="entry name" value="PurF"/>
</dbReference>
<dbReference type="InterPro" id="IPR029057">
    <property type="entry name" value="PRTase-like"/>
</dbReference>
<dbReference type="Pfam" id="PF13522">
    <property type="entry name" value="GATase_6"/>
    <property type="match status" value="1"/>
</dbReference>
<evidence type="ECO:0000256" key="4">
    <source>
        <dbReference type="ARBA" id="ARBA00022679"/>
    </source>
</evidence>
<evidence type="ECO:0000313" key="10">
    <source>
        <dbReference type="EMBL" id="GAA4502799.1"/>
    </source>
</evidence>
<dbReference type="InterPro" id="IPR000836">
    <property type="entry name" value="PRTase_dom"/>
</dbReference>
<keyword evidence="6 7" id="KW-0315">Glutamine amidotransferase</keyword>
<evidence type="ECO:0000256" key="7">
    <source>
        <dbReference type="HAMAP-Rule" id="MF_01931"/>
    </source>
</evidence>
<reference evidence="11" key="1">
    <citation type="journal article" date="2019" name="Int. J. Syst. Evol. Microbiol.">
        <title>The Global Catalogue of Microorganisms (GCM) 10K type strain sequencing project: providing services to taxonomists for standard genome sequencing and annotation.</title>
        <authorList>
            <consortium name="The Broad Institute Genomics Platform"/>
            <consortium name="The Broad Institute Genome Sequencing Center for Infectious Disease"/>
            <person name="Wu L."/>
            <person name="Ma J."/>
        </authorList>
    </citation>
    <scope>NUCLEOTIDE SEQUENCE [LARGE SCALE GENOMIC DNA]</scope>
    <source>
        <strain evidence="11">JCM 32226</strain>
    </source>
</reference>
<keyword evidence="5 7" id="KW-0658">Purine biosynthesis</keyword>
<comment type="cofactor">
    <cofactor evidence="7">
        <name>Mg(2+)</name>
        <dbReference type="ChEBI" id="CHEBI:18420"/>
    </cofactor>
    <text evidence="7">Binds 1 Mg(2+) ion per subunit.</text>
</comment>
<evidence type="ECO:0000256" key="1">
    <source>
        <dbReference type="ARBA" id="ARBA00005209"/>
    </source>
</evidence>
<feature type="domain" description="Glutamine amidotransferase type-2" evidence="9">
    <location>
        <begin position="2"/>
        <end position="237"/>
    </location>
</feature>
<protein>
    <recommendedName>
        <fullName evidence="7">Amidophosphoribosyltransferase</fullName>
        <shortName evidence="7">ATase</shortName>
        <ecNumber evidence="7">2.4.2.14</ecNumber>
    </recommendedName>
    <alternativeName>
        <fullName evidence="7">Glutamine phosphoribosylpyrophosphate amidotransferase</fullName>
        <shortName evidence="7">GPATase</shortName>
    </alternativeName>
</protein>
<dbReference type="Proteomes" id="UP001501321">
    <property type="component" value="Unassembled WGS sequence"/>
</dbReference>
<name>A0ABP8QFZ9_9GAMM</name>
<keyword evidence="3 7" id="KW-0328">Glycosyltransferase</keyword>
<dbReference type="CDD" id="cd00715">
    <property type="entry name" value="GPATase_N"/>
    <property type="match status" value="1"/>
</dbReference>
<comment type="catalytic activity">
    <reaction evidence="7 8">
        <text>5-phospho-beta-D-ribosylamine + L-glutamate + diphosphate = 5-phospho-alpha-D-ribose 1-diphosphate + L-glutamine + H2O</text>
        <dbReference type="Rhea" id="RHEA:14905"/>
        <dbReference type="ChEBI" id="CHEBI:15377"/>
        <dbReference type="ChEBI" id="CHEBI:29985"/>
        <dbReference type="ChEBI" id="CHEBI:33019"/>
        <dbReference type="ChEBI" id="CHEBI:58017"/>
        <dbReference type="ChEBI" id="CHEBI:58359"/>
        <dbReference type="ChEBI" id="CHEBI:58681"/>
        <dbReference type="EC" id="2.4.2.14"/>
    </reaction>
</comment>
<keyword evidence="7" id="KW-0460">Magnesium</keyword>
<evidence type="ECO:0000259" key="9">
    <source>
        <dbReference type="PROSITE" id="PS51278"/>
    </source>
</evidence>
<evidence type="ECO:0000313" key="11">
    <source>
        <dbReference type="Proteomes" id="UP001501321"/>
    </source>
</evidence>
<dbReference type="PANTHER" id="PTHR11907">
    <property type="entry name" value="AMIDOPHOSPHORIBOSYLTRANSFERASE"/>
    <property type="match status" value="1"/>
</dbReference>
<dbReference type="SUPFAM" id="SSF56235">
    <property type="entry name" value="N-terminal nucleophile aminohydrolases (Ntn hydrolases)"/>
    <property type="match status" value="1"/>
</dbReference>
<feature type="binding site" evidence="7">
    <location>
        <position position="306"/>
    </location>
    <ligand>
        <name>Mg(2+)</name>
        <dbReference type="ChEBI" id="CHEBI:18420"/>
    </ligand>
</feature>
<evidence type="ECO:0000256" key="3">
    <source>
        <dbReference type="ARBA" id="ARBA00022676"/>
    </source>
</evidence>
<dbReference type="PIRSF" id="PIRSF000485">
    <property type="entry name" value="Amd_phspho_trans"/>
    <property type="match status" value="1"/>
</dbReference>
<keyword evidence="7" id="KW-0479">Metal-binding</keyword>
<comment type="caution">
    <text evidence="7">Lacks conserved residue(s) required for the propagation of feature annotation.</text>
</comment>
<evidence type="ECO:0000256" key="6">
    <source>
        <dbReference type="ARBA" id="ARBA00022962"/>
    </source>
</evidence>
<keyword evidence="4 7" id="KW-0808">Transferase</keyword>
<dbReference type="InterPro" id="IPR029055">
    <property type="entry name" value="Ntn_hydrolases_N"/>
</dbReference>
<evidence type="ECO:0000256" key="8">
    <source>
        <dbReference type="PIRNR" id="PIRNR000485"/>
    </source>
</evidence>
<dbReference type="Gene3D" id="3.40.50.2020">
    <property type="match status" value="1"/>
</dbReference>
<dbReference type="CDD" id="cd06223">
    <property type="entry name" value="PRTases_typeI"/>
    <property type="match status" value="1"/>
</dbReference>
<dbReference type="RefSeq" id="WP_345014235.1">
    <property type="nucleotide sequence ID" value="NZ_BAABFC010000022.1"/>
</dbReference>
<feature type="binding site" evidence="7">
    <location>
        <position position="368"/>
    </location>
    <ligand>
        <name>Mg(2+)</name>
        <dbReference type="ChEBI" id="CHEBI:18420"/>
    </ligand>
</feature>
<proteinExistence type="inferred from homology"/>
<dbReference type="Gene3D" id="3.60.20.10">
    <property type="entry name" value="Glutamine Phosphoribosylpyrophosphate, subunit 1, domain 1"/>
    <property type="match status" value="1"/>
</dbReference>
<accession>A0ABP8QFZ9</accession>
<evidence type="ECO:0000256" key="5">
    <source>
        <dbReference type="ARBA" id="ARBA00022755"/>
    </source>
</evidence>
<comment type="caution">
    <text evidence="10">The sequence shown here is derived from an EMBL/GenBank/DDBJ whole genome shotgun (WGS) entry which is preliminary data.</text>
</comment>
<dbReference type="Pfam" id="PF00156">
    <property type="entry name" value="Pribosyltran"/>
    <property type="match status" value="1"/>
</dbReference>
<comment type="function">
    <text evidence="7">Catalyzes the formation of phosphoribosylamine from phosphoribosylpyrophosphate (PRPP) and glutamine.</text>
</comment>
<evidence type="ECO:0000256" key="2">
    <source>
        <dbReference type="ARBA" id="ARBA00010138"/>
    </source>
</evidence>
<feature type="binding site" evidence="7">
    <location>
        <position position="369"/>
    </location>
    <ligand>
        <name>Mg(2+)</name>
        <dbReference type="ChEBI" id="CHEBI:18420"/>
    </ligand>
</feature>
<dbReference type="PROSITE" id="PS51278">
    <property type="entry name" value="GATASE_TYPE_2"/>
    <property type="match status" value="1"/>
</dbReference>
<comment type="pathway">
    <text evidence="1 7 8">Purine metabolism; IMP biosynthesis via de novo pathway; N(1)-(5-phospho-D-ribosyl)glycinamide from 5-phospho-alpha-D-ribose 1-diphosphate: step 1/2.</text>
</comment>
<dbReference type="SUPFAM" id="SSF53271">
    <property type="entry name" value="PRTase-like"/>
    <property type="match status" value="1"/>
</dbReference>
<keyword evidence="11" id="KW-1185">Reference proteome</keyword>
<dbReference type="HAMAP" id="MF_01931">
    <property type="entry name" value="PurF"/>
    <property type="match status" value="1"/>
</dbReference>
<gene>
    <name evidence="7 10" type="primary">purF</name>
    <name evidence="10" type="ORF">GCM10023095_28110</name>
</gene>
<dbReference type="NCBIfam" id="TIGR01134">
    <property type="entry name" value="purF"/>
    <property type="match status" value="1"/>
</dbReference>
<dbReference type="InterPro" id="IPR035584">
    <property type="entry name" value="PurF_N"/>
</dbReference>
<comment type="similarity">
    <text evidence="2 7 8">In the C-terminal section; belongs to the purine/pyrimidine phosphoribosyltransferase family.</text>
</comment>
<dbReference type="EC" id="2.4.2.14" evidence="7"/>